<dbReference type="STRING" id="1664694.A0A0N1H787"/>
<dbReference type="InterPro" id="IPR025714">
    <property type="entry name" value="Methyltranfer_dom"/>
</dbReference>
<dbReference type="EMBL" id="LFJN01000007">
    <property type="protein sequence ID" value="KPI42277.1"/>
    <property type="molecule type" value="Genomic_DNA"/>
</dbReference>
<dbReference type="AlphaFoldDB" id="A0A0N1H787"/>
<accession>A0A0N1H787</accession>
<evidence type="ECO:0000259" key="2">
    <source>
        <dbReference type="Pfam" id="PF13847"/>
    </source>
</evidence>
<dbReference type="Pfam" id="PF13847">
    <property type="entry name" value="Methyltransf_31"/>
    <property type="match status" value="1"/>
</dbReference>
<feature type="region of interest" description="Disordered" evidence="1">
    <location>
        <begin position="1"/>
        <end position="29"/>
    </location>
</feature>
<gene>
    <name evidence="3" type="ORF">AB675_9759</name>
</gene>
<proteinExistence type="predicted"/>
<dbReference type="Proteomes" id="UP000038010">
    <property type="component" value="Unassembled WGS sequence"/>
</dbReference>
<feature type="domain" description="Methyltransferase" evidence="2">
    <location>
        <begin position="93"/>
        <end position="244"/>
    </location>
</feature>
<reference evidence="3 4" key="1">
    <citation type="submission" date="2015-06" db="EMBL/GenBank/DDBJ databases">
        <title>Draft genome of the ant-associated black yeast Phialophora attae CBS 131958.</title>
        <authorList>
            <person name="Moreno L.F."/>
            <person name="Stielow B.J."/>
            <person name="de Hoog S."/>
            <person name="Vicente V.A."/>
            <person name="Weiss V.A."/>
            <person name="de Vries M."/>
            <person name="Cruz L.M."/>
            <person name="Souza E.M."/>
        </authorList>
    </citation>
    <scope>NUCLEOTIDE SEQUENCE [LARGE SCALE GENOMIC DNA]</scope>
    <source>
        <strain evidence="3 4">CBS 131958</strain>
    </source>
</reference>
<dbReference type="SUPFAM" id="SSF53335">
    <property type="entry name" value="S-adenosyl-L-methionine-dependent methyltransferases"/>
    <property type="match status" value="1"/>
</dbReference>
<protein>
    <recommendedName>
        <fullName evidence="2">Methyltransferase domain-containing protein</fullName>
    </recommendedName>
</protein>
<evidence type="ECO:0000313" key="4">
    <source>
        <dbReference type="Proteomes" id="UP000038010"/>
    </source>
</evidence>
<organism evidence="3 4">
    <name type="scientific">Cyphellophora attinorum</name>
    <dbReference type="NCBI Taxonomy" id="1664694"/>
    <lineage>
        <taxon>Eukaryota</taxon>
        <taxon>Fungi</taxon>
        <taxon>Dikarya</taxon>
        <taxon>Ascomycota</taxon>
        <taxon>Pezizomycotina</taxon>
        <taxon>Eurotiomycetes</taxon>
        <taxon>Chaetothyriomycetidae</taxon>
        <taxon>Chaetothyriales</taxon>
        <taxon>Cyphellophoraceae</taxon>
        <taxon>Cyphellophora</taxon>
    </lineage>
</organism>
<dbReference type="VEuPathDB" id="FungiDB:AB675_9759"/>
<dbReference type="RefSeq" id="XP_018002240.1">
    <property type="nucleotide sequence ID" value="XM_018150323.1"/>
</dbReference>
<evidence type="ECO:0000313" key="3">
    <source>
        <dbReference type="EMBL" id="KPI42277.1"/>
    </source>
</evidence>
<keyword evidence="4" id="KW-1185">Reference proteome</keyword>
<name>A0A0N1H787_9EURO</name>
<sequence length="281" mass="30696">MSDHSHHSHGHDGHPHPDHASAHQHAAHHAATAISNTGGSDFTSHNRAHWDSMAKSYTSQPWQKDIVTRVTAFLQSNLEFLGLPTSTQVPHEPRVRVLDYACGPGTVTFALAGHADEFVGLDLSDGMVAEYNSRAQREGLDIAHATQADLLSKDEDTMAKTTASFSGPEHHDFDLAIVGLGFHHFEDLPHATKILADRLKPGGTLAIVDLMSHEMEDNPTNIKKIVAHAGFGQETVKKLFEEAGGLVDVDWTPMEGEIMIAGKNPRRVFLARGRKPGREKL</sequence>
<dbReference type="Gene3D" id="3.40.50.150">
    <property type="entry name" value="Vaccinia Virus protein VP39"/>
    <property type="match status" value="1"/>
</dbReference>
<feature type="compositionally biased region" description="Basic and acidic residues" evidence="1">
    <location>
        <begin position="1"/>
        <end position="21"/>
    </location>
</feature>
<dbReference type="CDD" id="cd02440">
    <property type="entry name" value="AdoMet_MTases"/>
    <property type="match status" value="1"/>
</dbReference>
<evidence type="ECO:0000256" key="1">
    <source>
        <dbReference type="SAM" id="MobiDB-lite"/>
    </source>
</evidence>
<dbReference type="InterPro" id="IPR029063">
    <property type="entry name" value="SAM-dependent_MTases_sf"/>
</dbReference>
<dbReference type="OrthoDB" id="66144at2759"/>
<dbReference type="GeneID" id="28742203"/>
<comment type="caution">
    <text evidence="3">The sequence shown here is derived from an EMBL/GenBank/DDBJ whole genome shotgun (WGS) entry which is preliminary data.</text>
</comment>
<dbReference type="PANTHER" id="PTHR43861">
    <property type="entry name" value="TRANS-ACONITATE 2-METHYLTRANSFERASE-RELATED"/>
    <property type="match status" value="1"/>
</dbReference>